<evidence type="ECO:0000313" key="3">
    <source>
        <dbReference type="Proteomes" id="UP000219338"/>
    </source>
</evidence>
<evidence type="ECO:0000256" key="1">
    <source>
        <dbReference type="SAM" id="MobiDB-lite"/>
    </source>
</evidence>
<evidence type="ECO:0000313" key="2">
    <source>
        <dbReference type="EMBL" id="SJL01201.1"/>
    </source>
</evidence>
<protein>
    <submittedName>
        <fullName evidence="2">Uncharacterized protein</fullName>
    </submittedName>
</protein>
<dbReference type="EMBL" id="FUEG01000003">
    <property type="protein sequence ID" value="SJL01201.1"/>
    <property type="molecule type" value="Genomic_DNA"/>
</dbReference>
<dbReference type="AlphaFoldDB" id="A0A284QXJ4"/>
<sequence length="374" mass="40990">MDVATTNNSWTQSALSTLADTYVNASEDSEPPSLPFLNGYLYTPPPSPTLPPISSLGAVDAQQTRHSPLPFDIGPTVLPIDEVAICAKVHGMIIPNIHETSEQQVTRIDHNLHRVADMASDILPNIQMKLDDLHSFMANALAAHDPIDITSILGEINIVRDTLQNFVGQANGRMDGLQVVLDAVVKLTKTLSTHPSNQPYSRGTNLRKTSPTYSLHRPDPHTKRTKTPTQGPYLSCSSAEANLQAPIHSSFHQIEPSFGPGRTMHEVSEVLVHHVSFIKRTPKEAANTLLHQIDNLSFRDIQSTGKAFGYPYSILSIRFKSSEAAHRFVAAFDSPTLKCHLSTFTAELYDGFSPKVFIPTLASLDDIKEPSTSV</sequence>
<proteinExistence type="predicted"/>
<keyword evidence="3" id="KW-1185">Reference proteome</keyword>
<feature type="region of interest" description="Disordered" evidence="1">
    <location>
        <begin position="193"/>
        <end position="231"/>
    </location>
</feature>
<dbReference type="Proteomes" id="UP000219338">
    <property type="component" value="Unassembled WGS sequence"/>
</dbReference>
<reference evidence="3" key="1">
    <citation type="journal article" date="2017" name="Nat. Ecol. Evol.">
        <title>Genome expansion and lineage-specific genetic innovations in the forest pathogenic fungi Armillaria.</title>
        <authorList>
            <person name="Sipos G."/>
            <person name="Prasanna A.N."/>
            <person name="Walter M.C."/>
            <person name="O'Connor E."/>
            <person name="Balint B."/>
            <person name="Krizsan K."/>
            <person name="Kiss B."/>
            <person name="Hess J."/>
            <person name="Varga T."/>
            <person name="Slot J."/>
            <person name="Riley R."/>
            <person name="Boka B."/>
            <person name="Rigling D."/>
            <person name="Barry K."/>
            <person name="Lee J."/>
            <person name="Mihaltcheva S."/>
            <person name="LaButti K."/>
            <person name="Lipzen A."/>
            <person name="Waldron R."/>
            <person name="Moloney N.M."/>
            <person name="Sperisen C."/>
            <person name="Kredics L."/>
            <person name="Vagvoelgyi C."/>
            <person name="Patrignani A."/>
            <person name="Fitzpatrick D."/>
            <person name="Nagy I."/>
            <person name="Doyle S."/>
            <person name="Anderson J.B."/>
            <person name="Grigoriev I.V."/>
            <person name="Gueldener U."/>
            <person name="Muensterkoetter M."/>
            <person name="Nagy L.G."/>
        </authorList>
    </citation>
    <scope>NUCLEOTIDE SEQUENCE [LARGE SCALE GENOMIC DNA]</scope>
    <source>
        <strain evidence="3">C18/9</strain>
    </source>
</reference>
<accession>A0A284QXJ4</accession>
<organism evidence="2 3">
    <name type="scientific">Armillaria ostoyae</name>
    <name type="common">Armillaria root rot fungus</name>
    <dbReference type="NCBI Taxonomy" id="47428"/>
    <lineage>
        <taxon>Eukaryota</taxon>
        <taxon>Fungi</taxon>
        <taxon>Dikarya</taxon>
        <taxon>Basidiomycota</taxon>
        <taxon>Agaricomycotina</taxon>
        <taxon>Agaricomycetes</taxon>
        <taxon>Agaricomycetidae</taxon>
        <taxon>Agaricales</taxon>
        <taxon>Marasmiineae</taxon>
        <taxon>Physalacriaceae</taxon>
        <taxon>Armillaria</taxon>
    </lineage>
</organism>
<name>A0A284QXJ4_ARMOS</name>
<feature type="compositionally biased region" description="Polar residues" evidence="1">
    <location>
        <begin position="193"/>
        <end position="213"/>
    </location>
</feature>
<gene>
    <name evidence="2" type="ORF">ARMOST_04519</name>
</gene>
<dbReference type="OrthoDB" id="10331034at2759"/>